<keyword evidence="2" id="KW-1185">Reference proteome</keyword>
<name>A0ABN7Y9C3_9BURK</name>
<comment type="caution">
    <text evidence="1">The sequence shown here is derived from an EMBL/GenBank/DDBJ whole genome shotgun (WGS) entry which is preliminary data.</text>
</comment>
<accession>A0ABN7Y9C3</accession>
<evidence type="ECO:0000313" key="1">
    <source>
        <dbReference type="EMBL" id="CAG9169853.1"/>
    </source>
</evidence>
<sequence length="63" mass="6665">MMVALATTGSFPCRPAAGTCDRFVSQLLIHADAVCNSMSGHQGSGDKYSRLTSLVSVISFRDV</sequence>
<dbReference type="Proteomes" id="UP000701702">
    <property type="component" value="Unassembled WGS sequence"/>
</dbReference>
<evidence type="ECO:0008006" key="3">
    <source>
        <dbReference type="Google" id="ProtNLM"/>
    </source>
</evidence>
<proteinExistence type="predicted"/>
<protein>
    <recommendedName>
        <fullName evidence="3">Secreted protein</fullName>
    </recommendedName>
</protein>
<gene>
    <name evidence="1" type="ORF">LMG23994_01696</name>
</gene>
<organism evidence="1 2">
    <name type="scientific">Cupriavidus pinatubonensis</name>
    <dbReference type="NCBI Taxonomy" id="248026"/>
    <lineage>
        <taxon>Bacteria</taxon>
        <taxon>Pseudomonadati</taxon>
        <taxon>Pseudomonadota</taxon>
        <taxon>Betaproteobacteria</taxon>
        <taxon>Burkholderiales</taxon>
        <taxon>Burkholderiaceae</taxon>
        <taxon>Cupriavidus</taxon>
    </lineage>
</organism>
<reference evidence="1 2" key="1">
    <citation type="submission" date="2021-08" db="EMBL/GenBank/DDBJ databases">
        <authorList>
            <person name="Peeters C."/>
        </authorList>
    </citation>
    <scope>NUCLEOTIDE SEQUENCE [LARGE SCALE GENOMIC DNA]</scope>
    <source>
        <strain evidence="1 2">LMG 23994</strain>
    </source>
</reference>
<dbReference type="EMBL" id="CAJZAF010000007">
    <property type="protein sequence ID" value="CAG9169853.1"/>
    <property type="molecule type" value="Genomic_DNA"/>
</dbReference>
<evidence type="ECO:0000313" key="2">
    <source>
        <dbReference type="Proteomes" id="UP000701702"/>
    </source>
</evidence>